<dbReference type="GO" id="GO:0004197">
    <property type="term" value="F:cysteine-type endopeptidase activity"/>
    <property type="evidence" value="ECO:0007669"/>
    <property type="project" value="TreeGrafter"/>
</dbReference>
<proteinExistence type="inferred from homology"/>
<sequence>MDTQASSWAYQARKRFRRVVYLFAALHRFRLRSPRRALIVACNAPPIPSPDGSHDDLSTFVAHSRGYPCGCYSVREDATVCRIRGHLKLTTEVVTLRKHLIDKRGFLPENIKVVMKRRPGIDFDCTEPRRDNIIEAMKEFTGNVQPNERLVFAYCGHSGQEPFSFHEHHTVLIRVFPVISLQHGERIMDNELKELLVDSLKDQTCSLLAFMSTCHSGTLLDLPHDLCNSVRATLGSIIRRGIRAGREIMVNKFARRPQIRHVEEFLKAHLARVLKGYCNGLCRRIRKYHGPKIVCISACDDHERCVEDKNGQALISYAVEYLEEDTRPTYRGLVVHVKTTFDRKIKGYQQAYDISEIEEMKQDCQNKRKPGSAQERARSDIVKGVVGVRKDRANKQDRRRSTSAITRAKVKQEQRSPDTFFCTRRSTESSGINDAPADDSQSDESKPERPKLQNPVCSSNQPMYMKDRVIY</sequence>
<dbReference type="PANTHER" id="PTHR48104">
    <property type="entry name" value="METACASPASE-4"/>
    <property type="match status" value="1"/>
</dbReference>
<evidence type="ECO:0008006" key="5">
    <source>
        <dbReference type="Google" id="ProtNLM"/>
    </source>
</evidence>
<dbReference type="GO" id="GO:0005737">
    <property type="term" value="C:cytoplasm"/>
    <property type="evidence" value="ECO:0007669"/>
    <property type="project" value="TreeGrafter"/>
</dbReference>
<accession>A0A0D7AEZ8</accession>
<dbReference type="InterPro" id="IPR050452">
    <property type="entry name" value="Metacaspase"/>
</dbReference>
<evidence type="ECO:0000313" key="3">
    <source>
        <dbReference type="EMBL" id="KIY48456.1"/>
    </source>
</evidence>
<organism evidence="3 4">
    <name type="scientific">Fistulina hepatica ATCC 64428</name>
    <dbReference type="NCBI Taxonomy" id="1128425"/>
    <lineage>
        <taxon>Eukaryota</taxon>
        <taxon>Fungi</taxon>
        <taxon>Dikarya</taxon>
        <taxon>Basidiomycota</taxon>
        <taxon>Agaricomycotina</taxon>
        <taxon>Agaricomycetes</taxon>
        <taxon>Agaricomycetidae</taxon>
        <taxon>Agaricales</taxon>
        <taxon>Fistulinaceae</taxon>
        <taxon>Fistulina</taxon>
    </lineage>
</organism>
<reference evidence="3 4" key="1">
    <citation type="journal article" date="2015" name="Fungal Genet. Biol.">
        <title>Evolution of novel wood decay mechanisms in Agaricales revealed by the genome sequences of Fistulina hepatica and Cylindrobasidium torrendii.</title>
        <authorList>
            <person name="Floudas D."/>
            <person name="Held B.W."/>
            <person name="Riley R."/>
            <person name="Nagy L.G."/>
            <person name="Koehler G."/>
            <person name="Ransdell A.S."/>
            <person name="Younus H."/>
            <person name="Chow J."/>
            <person name="Chiniquy J."/>
            <person name="Lipzen A."/>
            <person name="Tritt A."/>
            <person name="Sun H."/>
            <person name="Haridas S."/>
            <person name="LaButti K."/>
            <person name="Ohm R.A."/>
            <person name="Kues U."/>
            <person name="Blanchette R.A."/>
            <person name="Grigoriev I.V."/>
            <person name="Minto R.E."/>
            <person name="Hibbett D.S."/>
        </authorList>
    </citation>
    <scope>NUCLEOTIDE SEQUENCE [LARGE SCALE GENOMIC DNA]</scope>
    <source>
        <strain evidence="3 4">ATCC 64428</strain>
    </source>
</reference>
<dbReference type="PANTHER" id="PTHR48104:SF30">
    <property type="entry name" value="METACASPASE-1"/>
    <property type="match status" value="1"/>
</dbReference>
<dbReference type="EMBL" id="KN881833">
    <property type="protein sequence ID" value="KIY48456.1"/>
    <property type="molecule type" value="Genomic_DNA"/>
</dbReference>
<gene>
    <name evidence="3" type="ORF">FISHEDRAFT_73652</name>
</gene>
<protein>
    <recommendedName>
        <fullName evidence="5">Peptidase C14</fullName>
    </recommendedName>
</protein>
<feature type="compositionally biased region" description="Basic and acidic residues" evidence="2">
    <location>
        <begin position="388"/>
        <end position="400"/>
    </location>
</feature>
<comment type="similarity">
    <text evidence="1">Belongs to the peptidase C14B family.</text>
</comment>
<dbReference type="Gene3D" id="3.40.50.1460">
    <property type="match status" value="1"/>
</dbReference>
<dbReference type="GO" id="GO:0006508">
    <property type="term" value="P:proteolysis"/>
    <property type="evidence" value="ECO:0007669"/>
    <property type="project" value="TreeGrafter"/>
</dbReference>
<evidence type="ECO:0000256" key="1">
    <source>
        <dbReference type="ARBA" id="ARBA00009005"/>
    </source>
</evidence>
<keyword evidence="4" id="KW-1185">Reference proteome</keyword>
<dbReference type="OrthoDB" id="3223806at2759"/>
<dbReference type="Proteomes" id="UP000054144">
    <property type="component" value="Unassembled WGS sequence"/>
</dbReference>
<dbReference type="AlphaFoldDB" id="A0A0D7AEZ8"/>
<feature type="region of interest" description="Disordered" evidence="2">
    <location>
        <begin position="362"/>
        <end position="471"/>
    </location>
</feature>
<name>A0A0D7AEZ8_9AGAR</name>
<evidence type="ECO:0000313" key="4">
    <source>
        <dbReference type="Proteomes" id="UP000054144"/>
    </source>
</evidence>
<evidence type="ECO:0000256" key="2">
    <source>
        <dbReference type="SAM" id="MobiDB-lite"/>
    </source>
</evidence>